<keyword evidence="4" id="KW-0175">Coiled coil</keyword>
<dbReference type="PANTHER" id="PTHR11505">
    <property type="entry name" value="L1 TRANSPOSABLE ELEMENT-RELATED"/>
    <property type="match status" value="1"/>
</dbReference>
<dbReference type="Pfam" id="PF00628">
    <property type="entry name" value="PHD"/>
    <property type="match status" value="1"/>
</dbReference>
<dbReference type="AlphaFoldDB" id="A0ABD0T8V8"/>
<accession>A0ABD0T8V8</accession>
<dbReference type="InterPro" id="IPR001965">
    <property type="entry name" value="Znf_PHD"/>
</dbReference>
<dbReference type="InterPro" id="IPR019787">
    <property type="entry name" value="Znf_PHD-finger"/>
</dbReference>
<dbReference type="Pfam" id="PF25298">
    <property type="entry name" value="Baculo_FP_2nd"/>
    <property type="match status" value="1"/>
</dbReference>
<dbReference type="Gene3D" id="3.30.70.1820">
    <property type="entry name" value="L1 transposable element, RRM domain"/>
    <property type="match status" value="1"/>
</dbReference>
<evidence type="ECO:0000313" key="8">
    <source>
        <dbReference type="Proteomes" id="UP001549921"/>
    </source>
</evidence>
<evidence type="ECO:0000256" key="2">
    <source>
        <dbReference type="ARBA" id="ARBA00022771"/>
    </source>
</evidence>
<dbReference type="CDD" id="cd15489">
    <property type="entry name" value="PHD_SF"/>
    <property type="match status" value="1"/>
</dbReference>
<dbReference type="InterPro" id="IPR057251">
    <property type="entry name" value="FP_C"/>
</dbReference>
<sequence length="354" mass="38808">MSSGGLVWGCCGLPTADDYIQCKKCMKAFHLACLTSSSGSSDLVVPPWICPACTNQLPKGGNGDEIPVGFSPNVTTRPTKRQALESPPGSGPDLASKEDLRCVVQEVVQREIEGLAAKISGSLRLVLNSELKTVSGEIKDMKDSMNFMNTKFEEMLRDQNEAKVIIADLKAENASLTSTVKDLSARLNSIEQNARSKNVEIQCVPEKKNENVIEIVTKISKVINCNVSSENIASCTRIAKLNPGHPRPRSIVAQFSTIQTRDKFMAAVINYNKQKPLHDKLNSANLDIDGPKTPIYVVDHLSPANKALHAAARTAAKQKGYKHVWVRSGRIYMRKSDDSNFILVKDMDTIKNLV</sequence>
<evidence type="ECO:0000256" key="5">
    <source>
        <dbReference type="SAM" id="MobiDB-lite"/>
    </source>
</evidence>
<evidence type="ECO:0000259" key="6">
    <source>
        <dbReference type="SMART" id="SM00249"/>
    </source>
</evidence>
<dbReference type="SMART" id="SM00249">
    <property type="entry name" value="PHD"/>
    <property type="match status" value="1"/>
</dbReference>
<keyword evidence="3" id="KW-0862">Zinc</keyword>
<gene>
    <name evidence="7" type="ORF">ABMA28_016430</name>
</gene>
<dbReference type="Gene3D" id="3.30.40.10">
    <property type="entry name" value="Zinc/RING finger domain, C3HC4 (zinc finger)"/>
    <property type="match status" value="1"/>
</dbReference>
<dbReference type="EMBL" id="JBEDNZ010000008">
    <property type="protein sequence ID" value="KAL0839802.1"/>
    <property type="molecule type" value="Genomic_DNA"/>
</dbReference>
<reference evidence="7 8" key="1">
    <citation type="submission" date="2024-06" db="EMBL/GenBank/DDBJ databases">
        <title>A chromosome-level genome assembly of beet webworm, Loxostege sticticalis.</title>
        <authorList>
            <person name="Zhang Y."/>
        </authorList>
    </citation>
    <scope>NUCLEOTIDE SEQUENCE [LARGE SCALE GENOMIC DNA]</scope>
    <source>
        <strain evidence="7">AQ028</strain>
        <tissue evidence="7">Male pupae</tissue>
    </source>
</reference>
<dbReference type="InterPro" id="IPR013083">
    <property type="entry name" value="Znf_RING/FYVE/PHD"/>
</dbReference>
<protein>
    <recommendedName>
        <fullName evidence="6">Zinc finger PHD-type domain-containing protein</fullName>
    </recommendedName>
</protein>
<name>A0ABD0T8V8_LOXSC</name>
<keyword evidence="2" id="KW-0863">Zinc-finger</keyword>
<proteinExistence type="predicted"/>
<organism evidence="7 8">
    <name type="scientific">Loxostege sticticalis</name>
    <name type="common">Beet webworm moth</name>
    <dbReference type="NCBI Taxonomy" id="481309"/>
    <lineage>
        <taxon>Eukaryota</taxon>
        <taxon>Metazoa</taxon>
        <taxon>Ecdysozoa</taxon>
        <taxon>Arthropoda</taxon>
        <taxon>Hexapoda</taxon>
        <taxon>Insecta</taxon>
        <taxon>Pterygota</taxon>
        <taxon>Neoptera</taxon>
        <taxon>Endopterygota</taxon>
        <taxon>Lepidoptera</taxon>
        <taxon>Glossata</taxon>
        <taxon>Ditrysia</taxon>
        <taxon>Pyraloidea</taxon>
        <taxon>Crambidae</taxon>
        <taxon>Pyraustinae</taxon>
        <taxon>Loxostege</taxon>
    </lineage>
</organism>
<dbReference type="InterPro" id="IPR011011">
    <property type="entry name" value="Znf_FYVE_PHD"/>
</dbReference>
<dbReference type="GO" id="GO:0008270">
    <property type="term" value="F:zinc ion binding"/>
    <property type="evidence" value="ECO:0007669"/>
    <property type="project" value="UniProtKB-KW"/>
</dbReference>
<comment type="caution">
    <text evidence="7">The sequence shown here is derived from an EMBL/GenBank/DDBJ whole genome shotgun (WGS) entry which is preliminary data.</text>
</comment>
<feature type="region of interest" description="Disordered" evidence="5">
    <location>
        <begin position="63"/>
        <end position="96"/>
    </location>
</feature>
<evidence type="ECO:0000256" key="3">
    <source>
        <dbReference type="ARBA" id="ARBA00022833"/>
    </source>
</evidence>
<dbReference type="InterPro" id="IPR004244">
    <property type="entry name" value="Transposase_22"/>
</dbReference>
<dbReference type="Proteomes" id="UP001549921">
    <property type="component" value="Unassembled WGS sequence"/>
</dbReference>
<feature type="domain" description="Zinc finger PHD-type" evidence="6">
    <location>
        <begin position="9"/>
        <end position="54"/>
    </location>
</feature>
<evidence type="ECO:0000256" key="1">
    <source>
        <dbReference type="ARBA" id="ARBA00022723"/>
    </source>
</evidence>
<keyword evidence="1" id="KW-0479">Metal-binding</keyword>
<dbReference type="SUPFAM" id="SSF57903">
    <property type="entry name" value="FYVE/PHD zinc finger"/>
    <property type="match status" value="1"/>
</dbReference>
<evidence type="ECO:0000256" key="4">
    <source>
        <dbReference type="SAM" id="Coils"/>
    </source>
</evidence>
<feature type="coiled-coil region" evidence="4">
    <location>
        <begin position="166"/>
        <end position="200"/>
    </location>
</feature>
<evidence type="ECO:0000313" key="7">
    <source>
        <dbReference type="EMBL" id="KAL0839802.1"/>
    </source>
</evidence>